<feature type="zinc finger region" description="FLZ-type" evidence="6">
    <location>
        <begin position="86"/>
        <end position="130"/>
    </location>
</feature>
<keyword evidence="10" id="KW-1185">Reference proteome</keyword>
<dbReference type="PROSITE" id="PS51795">
    <property type="entry name" value="ZF_FLZ"/>
    <property type="match status" value="1"/>
</dbReference>
<evidence type="ECO:0000256" key="5">
    <source>
        <dbReference type="ARBA" id="ARBA00022771"/>
    </source>
</evidence>
<comment type="similarity">
    <text evidence="2">Belongs to the FLZ family.</text>
</comment>
<dbReference type="PANTHER" id="PTHR33059:SF76">
    <property type="entry name" value="FCS-LIKE ZINC FINGER 7"/>
    <property type="match status" value="1"/>
</dbReference>
<proteinExistence type="inferred from homology"/>
<accession>A0AAV6M951</accession>
<evidence type="ECO:0000313" key="9">
    <source>
        <dbReference type="EMBL" id="KAG6577279.1"/>
    </source>
</evidence>
<evidence type="ECO:0000256" key="7">
    <source>
        <dbReference type="SAM" id="MobiDB-lite"/>
    </source>
</evidence>
<dbReference type="GO" id="GO:0005737">
    <property type="term" value="C:cytoplasm"/>
    <property type="evidence" value="ECO:0007669"/>
    <property type="project" value="UniProtKB-SubCell"/>
</dbReference>
<dbReference type="PANTHER" id="PTHR33059">
    <property type="entry name" value="FCS-LIKE ZINC FINGER 5"/>
    <property type="match status" value="1"/>
</dbReference>
<comment type="caution">
    <text evidence="9">The sequence shown here is derived from an EMBL/GenBank/DDBJ whole genome shotgun (WGS) entry which is preliminary data.</text>
</comment>
<sequence length="157" mass="17369">MILRKRPRPQMKRTASISGITVDLSHVEGEQPSNHHNSGTGDIPPLIATQNPEADQMNYTLSFVSPRGRRNLSAFNKHSDDPSSLHFLRTCTLCHRRLSPARDIYMYMGDTAFCSAECREKKMEQDFSKEKGTTTAHGGGGGGSSRHKERSDCGSGF</sequence>
<feature type="region of interest" description="Disordered" evidence="7">
    <location>
        <begin position="124"/>
        <end position="157"/>
    </location>
</feature>
<evidence type="ECO:0000256" key="4">
    <source>
        <dbReference type="ARBA" id="ARBA00022723"/>
    </source>
</evidence>
<evidence type="ECO:0000256" key="6">
    <source>
        <dbReference type="PROSITE-ProRule" id="PRU01131"/>
    </source>
</evidence>
<keyword evidence="3" id="KW-0963">Cytoplasm</keyword>
<dbReference type="InterPro" id="IPR007650">
    <property type="entry name" value="Zf-FLZ_dom"/>
</dbReference>
<evidence type="ECO:0000256" key="2">
    <source>
        <dbReference type="ARBA" id="ARBA00009374"/>
    </source>
</evidence>
<protein>
    <submittedName>
        <fullName evidence="9">FCS-Like Zinc finger 6</fullName>
    </submittedName>
</protein>
<dbReference type="EMBL" id="JAGKQH010000016">
    <property type="protein sequence ID" value="KAG6577279.1"/>
    <property type="molecule type" value="Genomic_DNA"/>
</dbReference>
<gene>
    <name evidence="9" type="primary">FLZ6</name>
    <name evidence="9" type="ORF">SDJN03_24853</name>
</gene>
<evidence type="ECO:0000256" key="3">
    <source>
        <dbReference type="ARBA" id="ARBA00022490"/>
    </source>
</evidence>
<keyword evidence="4" id="KW-0479">Metal-binding</keyword>
<comment type="subcellular location">
    <subcellularLocation>
        <location evidence="1">Cytoplasm</location>
    </subcellularLocation>
</comment>
<dbReference type="AlphaFoldDB" id="A0AAV6M951"/>
<dbReference type="GO" id="GO:0008270">
    <property type="term" value="F:zinc ion binding"/>
    <property type="evidence" value="ECO:0007669"/>
    <property type="project" value="UniProtKB-KW"/>
</dbReference>
<keyword evidence="5" id="KW-0862">Zinc</keyword>
<evidence type="ECO:0000256" key="1">
    <source>
        <dbReference type="ARBA" id="ARBA00004496"/>
    </source>
</evidence>
<feature type="domain" description="FLZ-type" evidence="8">
    <location>
        <begin position="86"/>
        <end position="130"/>
    </location>
</feature>
<dbReference type="Proteomes" id="UP000685013">
    <property type="component" value="Chromosome 16"/>
</dbReference>
<dbReference type="Pfam" id="PF04570">
    <property type="entry name" value="zf-FLZ"/>
    <property type="match status" value="1"/>
</dbReference>
<evidence type="ECO:0000313" key="10">
    <source>
        <dbReference type="Proteomes" id="UP000685013"/>
    </source>
</evidence>
<feature type="non-terminal residue" evidence="9">
    <location>
        <position position="1"/>
    </location>
</feature>
<reference evidence="9 10" key="1">
    <citation type="journal article" date="2021" name="Hortic Res">
        <title>The domestication of Cucurbita argyrosperma as revealed by the genome of its wild relative.</title>
        <authorList>
            <person name="Barrera-Redondo J."/>
            <person name="Sanchez-de la Vega G."/>
            <person name="Aguirre-Liguori J.A."/>
            <person name="Castellanos-Morales G."/>
            <person name="Gutierrez-Guerrero Y.T."/>
            <person name="Aguirre-Dugua X."/>
            <person name="Aguirre-Planter E."/>
            <person name="Tenaillon M.I."/>
            <person name="Lira-Saade R."/>
            <person name="Eguiarte L.E."/>
        </authorList>
    </citation>
    <scope>NUCLEOTIDE SEQUENCE [LARGE SCALE GENOMIC DNA]</scope>
    <source>
        <strain evidence="9">JBR-2021</strain>
    </source>
</reference>
<name>A0AAV6M951_9ROSI</name>
<evidence type="ECO:0000259" key="8">
    <source>
        <dbReference type="PROSITE" id="PS51795"/>
    </source>
</evidence>
<organism evidence="9 10">
    <name type="scientific">Cucurbita argyrosperma subsp. sororia</name>
    <dbReference type="NCBI Taxonomy" id="37648"/>
    <lineage>
        <taxon>Eukaryota</taxon>
        <taxon>Viridiplantae</taxon>
        <taxon>Streptophyta</taxon>
        <taxon>Embryophyta</taxon>
        <taxon>Tracheophyta</taxon>
        <taxon>Spermatophyta</taxon>
        <taxon>Magnoliopsida</taxon>
        <taxon>eudicotyledons</taxon>
        <taxon>Gunneridae</taxon>
        <taxon>Pentapetalae</taxon>
        <taxon>rosids</taxon>
        <taxon>fabids</taxon>
        <taxon>Cucurbitales</taxon>
        <taxon>Cucurbitaceae</taxon>
        <taxon>Cucurbiteae</taxon>
        <taxon>Cucurbita</taxon>
    </lineage>
</organism>
<keyword evidence="5" id="KW-0863">Zinc-finger</keyword>